<organism evidence="3 4">
    <name type="scientific">Candolleomyces aberdarensis</name>
    <dbReference type="NCBI Taxonomy" id="2316362"/>
    <lineage>
        <taxon>Eukaryota</taxon>
        <taxon>Fungi</taxon>
        <taxon>Dikarya</taxon>
        <taxon>Basidiomycota</taxon>
        <taxon>Agaricomycotina</taxon>
        <taxon>Agaricomycetes</taxon>
        <taxon>Agaricomycetidae</taxon>
        <taxon>Agaricales</taxon>
        <taxon>Agaricineae</taxon>
        <taxon>Psathyrellaceae</taxon>
        <taxon>Candolleomyces</taxon>
    </lineage>
</organism>
<keyword evidence="4" id="KW-1185">Reference proteome</keyword>
<evidence type="ECO:0000313" key="4">
    <source>
        <dbReference type="Proteomes" id="UP000290288"/>
    </source>
</evidence>
<comment type="caution">
    <text evidence="3">The sequence shown here is derived from an EMBL/GenBank/DDBJ whole genome shotgun (WGS) entry which is preliminary data.</text>
</comment>
<dbReference type="OrthoDB" id="3248304at2759"/>
<dbReference type="Proteomes" id="UP000290288">
    <property type="component" value="Unassembled WGS sequence"/>
</dbReference>
<dbReference type="SUPFAM" id="SSF52540">
    <property type="entry name" value="P-loop containing nucleoside triphosphate hydrolases"/>
    <property type="match status" value="1"/>
</dbReference>
<name>A0A4Q2DBG5_9AGAR</name>
<dbReference type="PANTHER" id="PTHR10039">
    <property type="entry name" value="AMELOGENIN"/>
    <property type="match status" value="1"/>
</dbReference>
<evidence type="ECO:0000313" key="3">
    <source>
        <dbReference type="EMBL" id="RXW15735.1"/>
    </source>
</evidence>
<accession>A0A4Q2DBG5</accession>
<dbReference type="STRING" id="2316362.A0A4Q2DBG5"/>
<reference evidence="3 4" key="1">
    <citation type="submission" date="2019-01" db="EMBL/GenBank/DDBJ databases">
        <title>Draft genome sequence of Psathyrella aberdarensis IHI B618.</title>
        <authorList>
            <person name="Buettner E."/>
            <person name="Kellner H."/>
        </authorList>
    </citation>
    <scope>NUCLEOTIDE SEQUENCE [LARGE SCALE GENOMIC DNA]</scope>
    <source>
        <strain evidence="3 4">IHI B618</strain>
    </source>
</reference>
<dbReference type="EMBL" id="SDEE01000517">
    <property type="protein sequence ID" value="RXW15735.1"/>
    <property type="molecule type" value="Genomic_DNA"/>
</dbReference>
<dbReference type="Pfam" id="PF24883">
    <property type="entry name" value="NPHP3_N"/>
    <property type="match status" value="1"/>
</dbReference>
<feature type="domain" description="Nephrocystin 3-like N-terminal" evidence="2">
    <location>
        <begin position="79"/>
        <end position="231"/>
    </location>
</feature>
<gene>
    <name evidence="3" type="ORF">EST38_g10116</name>
</gene>
<sequence>MFTSSFRNASQFSTGDVNISSHINNYWNGDNSSDALALLLKHTTKEATHESVTHSYAPTCHPRTRRIIIHDVMEFIDTGEPSRRLAWLSGPAGAGKTCIQRSIVGECLAGLILGGSFFFGSDFGRDNADGFIATIAHQLCYAVPGFREAILRKISFDPSIFNKSLVFQNQHLILDPLEDVYDNREWIQPKVIIVDGLDECRDTAQRLQVIHLLRALMQHRTFPFCVIVSSRPEFDILTAFAEEPFPSITKKFLLHTYDSDPDILAYLVEEFARIRRTHPARRRLKEDWPSAQALEKLVKMASGQFIFVSTVIRYVENRQQFPDLLLDQVLKAVSAREAPSTVPANAFAELDALYTGIFRSRSVERSQLRLILHAIPEIWRIVETNSLLTESGDLELYLGPSPWMLDNFFGFIPGTTDIVLSQFHALVHTKGYICFYHKSMEDYLRTPERSGDLFQSEGDTAAQFILASMKNLQRWSRTLQSPAVDKGAAFGALYLCVRFTWERIPEKYDISTLKLAALTSVELPKISQFDLTILLGWILLYGRRLWPNPNDMLSHMKPQSAPLEGLQDRWLHPIAEGIKILHTCEVSVIFARGASRL</sequence>
<dbReference type="AlphaFoldDB" id="A0A4Q2DBG5"/>
<dbReference type="Gene3D" id="3.40.50.300">
    <property type="entry name" value="P-loop containing nucleotide triphosphate hydrolases"/>
    <property type="match status" value="1"/>
</dbReference>
<evidence type="ECO:0000256" key="1">
    <source>
        <dbReference type="ARBA" id="ARBA00022737"/>
    </source>
</evidence>
<dbReference type="InterPro" id="IPR056884">
    <property type="entry name" value="NPHP3-like_N"/>
</dbReference>
<keyword evidence="1" id="KW-0677">Repeat</keyword>
<dbReference type="InterPro" id="IPR027417">
    <property type="entry name" value="P-loop_NTPase"/>
</dbReference>
<evidence type="ECO:0000259" key="2">
    <source>
        <dbReference type="Pfam" id="PF24883"/>
    </source>
</evidence>
<protein>
    <recommendedName>
        <fullName evidence="2">Nephrocystin 3-like N-terminal domain-containing protein</fullName>
    </recommendedName>
</protein>
<proteinExistence type="predicted"/>